<reference evidence="2" key="2">
    <citation type="journal article" date="2018" name="Nat. Commun.">
        <title>Extreme sensitivity to ultraviolet light in the fungal pathogen causing white-nose syndrome of bats.</title>
        <authorList>
            <person name="Palmer J.M."/>
            <person name="Drees K.P."/>
            <person name="Foster J.T."/>
            <person name="Lindner D.L."/>
        </authorList>
    </citation>
    <scope>NUCLEOTIDE SEQUENCE [LARGE SCALE GENOMIC DNA]</scope>
    <source>
        <strain evidence="2">UAMH 10579</strain>
    </source>
</reference>
<dbReference type="RefSeq" id="XP_018131028.1">
    <property type="nucleotide sequence ID" value="XM_018274195.1"/>
</dbReference>
<dbReference type="EMBL" id="KV460223">
    <property type="protein sequence ID" value="OBT97295.1"/>
    <property type="molecule type" value="Genomic_DNA"/>
</dbReference>
<accession>A0A1B8GN71</accession>
<dbReference type="GeneID" id="28838113"/>
<organism evidence="1 2">
    <name type="scientific">Pseudogymnoascus verrucosus</name>
    <dbReference type="NCBI Taxonomy" id="342668"/>
    <lineage>
        <taxon>Eukaryota</taxon>
        <taxon>Fungi</taxon>
        <taxon>Dikarya</taxon>
        <taxon>Ascomycota</taxon>
        <taxon>Pezizomycotina</taxon>
        <taxon>Leotiomycetes</taxon>
        <taxon>Thelebolales</taxon>
        <taxon>Thelebolaceae</taxon>
        <taxon>Pseudogymnoascus</taxon>
    </lineage>
</organism>
<protein>
    <submittedName>
        <fullName evidence="1">Uncharacterized protein</fullName>
    </submittedName>
</protein>
<reference evidence="1 2" key="1">
    <citation type="submission" date="2016-03" db="EMBL/GenBank/DDBJ databases">
        <title>Comparative genomics of Pseudogymnoascus destructans, the fungus causing white-nose syndrome of bats.</title>
        <authorList>
            <person name="Palmer J.M."/>
            <person name="Drees K.P."/>
            <person name="Foster J.T."/>
            <person name="Lindner D.L."/>
        </authorList>
    </citation>
    <scope>NUCLEOTIDE SEQUENCE [LARGE SCALE GENOMIC DNA]</scope>
    <source>
        <strain evidence="1 2">UAMH 10579</strain>
    </source>
</reference>
<dbReference type="Proteomes" id="UP000091956">
    <property type="component" value="Unassembled WGS sequence"/>
</dbReference>
<sequence length="171" mass="19473">MGKNTFIYPDPMVLYWLRTIFPRWSDFEIRGRDNRLGASLMKVIKIAVAGGIARVRIPAFKSVIPALELLYSYDWQVDKCKRDQMDYADEQNVELMRLDSWLSYVGRTEEISGGPHHLLKSTPALIQLLIDEFEVDFQNIDLSAEEGGLQDTQGLAANVMDFLTDEGLNEA</sequence>
<proteinExistence type="predicted"/>
<evidence type="ECO:0000313" key="2">
    <source>
        <dbReference type="Proteomes" id="UP000091956"/>
    </source>
</evidence>
<name>A0A1B8GN71_9PEZI</name>
<gene>
    <name evidence="1" type="ORF">VE01_04727</name>
</gene>
<keyword evidence="2" id="KW-1185">Reference proteome</keyword>
<dbReference type="AlphaFoldDB" id="A0A1B8GN71"/>
<evidence type="ECO:0000313" key="1">
    <source>
        <dbReference type="EMBL" id="OBT97295.1"/>
    </source>
</evidence>